<reference evidence="4" key="1">
    <citation type="submission" date="2017-04" db="EMBL/GenBank/DDBJ databases">
        <authorList>
            <person name="Varghese N."/>
            <person name="Submissions S."/>
        </authorList>
    </citation>
    <scope>NUCLEOTIDE SEQUENCE [LARGE SCALE GENOMIC DNA]</scope>
    <source>
        <strain evidence="4">RKEM611</strain>
    </source>
</reference>
<dbReference type="AlphaFoldDB" id="A0A1Y6CRQ2"/>
<evidence type="ECO:0000313" key="4">
    <source>
        <dbReference type="Proteomes" id="UP000192907"/>
    </source>
</evidence>
<evidence type="ECO:0000256" key="2">
    <source>
        <dbReference type="SAM" id="SignalP"/>
    </source>
</evidence>
<proteinExistence type="predicted"/>
<dbReference type="EMBL" id="FWZT01000026">
    <property type="protein sequence ID" value="SMF71148.1"/>
    <property type="molecule type" value="Genomic_DNA"/>
</dbReference>
<dbReference type="RefSeq" id="WP_132324273.1">
    <property type="nucleotide sequence ID" value="NZ_FWZT01000026.1"/>
</dbReference>
<name>A0A1Y6CRQ2_9BACT</name>
<feature type="signal peptide" evidence="2">
    <location>
        <begin position="1"/>
        <end position="20"/>
    </location>
</feature>
<sequence>MQFSFVILLLALLSSCTSGLQLSGKSDSQEAKASSQVENRGDRPTDSSEGLPGYMIQCSFFDDNVETDAVSHQLKCQWGDAEGNKADLPSIAKEWTWSQRSAPETQTLVSLTEIEDPKWHVVINVDQTDTSLARQALETMVVNFDYTDLEGVSQSQSRDIGDEVQKQERVEELTQLDDLASRIETFLINNDRREQRVNSFRTGVNGYPDLLSAVNTLYSQIQAGADITGQEYQQARENLNNAVTSLNVVDEALVVASLETAEILIIIP</sequence>
<organism evidence="3 4">
    <name type="scientific">Pseudobacteriovorax antillogorgiicola</name>
    <dbReference type="NCBI Taxonomy" id="1513793"/>
    <lineage>
        <taxon>Bacteria</taxon>
        <taxon>Pseudomonadati</taxon>
        <taxon>Bdellovibrionota</taxon>
        <taxon>Oligoflexia</taxon>
        <taxon>Oligoflexales</taxon>
        <taxon>Pseudobacteriovoracaceae</taxon>
        <taxon>Pseudobacteriovorax</taxon>
    </lineage>
</organism>
<keyword evidence="2" id="KW-0732">Signal</keyword>
<keyword evidence="4" id="KW-1185">Reference proteome</keyword>
<accession>A0A1Y6CRQ2</accession>
<protein>
    <submittedName>
        <fullName evidence="3">Uncharacterized protein</fullName>
    </submittedName>
</protein>
<feature type="region of interest" description="Disordered" evidence="1">
    <location>
        <begin position="22"/>
        <end position="51"/>
    </location>
</feature>
<dbReference type="STRING" id="1513793.SAMN06296036_12638"/>
<feature type="compositionally biased region" description="Polar residues" evidence="1">
    <location>
        <begin position="22"/>
        <end position="38"/>
    </location>
</feature>
<evidence type="ECO:0000256" key="1">
    <source>
        <dbReference type="SAM" id="MobiDB-lite"/>
    </source>
</evidence>
<evidence type="ECO:0000313" key="3">
    <source>
        <dbReference type="EMBL" id="SMF71148.1"/>
    </source>
</evidence>
<gene>
    <name evidence="3" type="ORF">SAMN06296036_12638</name>
</gene>
<dbReference type="Proteomes" id="UP000192907">
    <property type="component" value="Unassembled WGS sequence"/>
</dbReference>
<feature type="chain" id="PRO_5012215749" evidence="2">
    <location>
        <begin position="21"/>
        <end position="268"/>
    </location>
</feature>